<dbReference type="AlphaFoldDB" id="A0A239B887"/>
<comment type="cofactor">
    <cofactor evidence="1 7 8">
        <name>pyridoxal 5'-phosphate</name>
        <dbReference type="ChEBI" id="CHEBI:597326"/>
    </cofactor>
</comment>
<keyword evidence="5 8" id="KW-0456">Lyase</keyword>
<comment type="catalytic activity">
    <reaction evidence="6 9">
        <text>L-glutamate + H(+) = 4-aminobutanoate + CO2</text>
        <dbReference type="Rhea" id="RHEA:17785"/>
        <dbReference type="ChEBI" id="CHEBI:15378"/>
        <dbReference type="ChEBI" id="CHEBI:16526"/>
        <dbReference type="ChEBI" id="CHEBI:29985"/>
        <dbReference type="ChEBI" id="CHEBI:59888"/>
        <dbReference type="EC" id="4.1.1.15"/>
    </reaction>
</comment>
<dbReference type="GO" id="GO:0004351">
    <property type="term" value="F:glutamate decarboxylase activity"/>
    <property type="evidence" value="ECO:0007669"/>
    <property type="project" value="UniProtKB-EC"/>
</dbReference>
<dbReference type="InterPro" id="IPR010107">
    <property type="entry name" value="Glutamate_decarboxylase"/>
</dbReference>
<evidence type="ECO:0000256" key="10">
    <source>
        <dbReference type="SAM" id="MobiDB-lite"/>
    </source>
</evidence>
<name>A0A239B887_9ACTN</name>
<dbReference type="CDD" id="cd06450">
    <property type="entry name" value="DOPA_deC_like"/>
    <property type="match status" value="1"/>
</dbReference>
<dbReference type="Gene3D" id="3.40.640.10">
    <property type="entry name" value="Type I PLP-dependent aspartate aminotransferase-like (Major domain)"/>
    <property type="match status" value="1"/>
</dbReference>
<dbReference type="PANTHER" id="PTHR43321:SF3">
    <property type="entry name" value="GLUTAMATE DECARBOXYLASE"/>
    <property type="match status" value="1"/>
</dbReference>
<keyword evidence="4 7" id="KW-0663">Pyridoxal phosphate</keyword>
<evidence type="ECO:0000256" key="6">
    <source>
        <dbReference type="ARBA" id="ARBA00048868"/>
    </source>
</evidence>
<dbReference type="NCBIfam" id="TIGR01788">
    <property type="entry name" value="Glu-decarb-GAD"/>
    <property type="match status" value="1"/>
</dbReference>
<dbReference type="GO" id="GO:0006538">
    <property type="term" value="P:L-glutamate catabolic process"/>
    <property type="evidence" value="ECO:0007669"/>
    <property type="project" value="TreeGrafter"/>
</dbReference>
<dbReference type="EMBL" id="FZOF01000002">
    <property type="protein sequence ID" value="SNS03548.1"/>
    <property type="molecule type" value="Genomic_DNA"/>
</dbReference>
<dbReference type="GO" id="GO:0004058">
    <property type="term" value="F:aromatic-L-amino-acid decarboxylase activity"/>
    <property type="evidence" value="ECO:0007669"/>
    <property type="project" value="UniProtKB-ARBA"/>
</dbReference>
<dbReference type="Proteomes" id="UP000198280">
    <property type="component" value="Unassembled WGS sequence"/>
</dbReference>
<dbReference type="OrthoDB" id="3401800at2"/>
<evidence type="ECO:0000256" key="4">
    <source>
        <dbReference type="ARBA" id="ARBA00022898"/>
    </source>
</evidence>
<reference evidence="11 12" key="1">
    <citation type="submission" date="2017-06" db="EMBL/GenBank/DDBJ databases">
        <authorList>
            <person name="Kim H.J."/>
            <person name="Triplett B.A."/>
        </authorList>
    </citation>
    <scope>NUCLEOTIDE SEQUENCE [LARGE SCALE GENOMIC DNA]</scope>
    <source>
        <strain evidence="11 12">CGMCC 4.1858</strain>
    </source>
</reference>
<dbReference type="Gene3D" id="3.90.1150.160">
    <property type="match status" value="1"/>
</dbReference>
<feature type="modified residue" description="N6-(pyridoxal phosphate)lysine" evidence="7">
    <location>
        <position position="297"/>
    </location>
</feature>
<evidence type="ECO:0000313" key="12">
    <source>
        <dbReference type="Proteomes" id="UP000198280"/>
    </source>
</evidence>
<organism evidence="11 12">
    <name type="scientific">Actinacidiphila glaucinigra</name>
    <dbReference type="NCBI Taxonomy" id="235986"/>
    <lineage>
        <taxon>Bacteria</taxon>
        <taxon>Bacillati</taxon>
        <taxon>Actinomycetota</taxon>
        <taxon>Actinomycetes</taxon>
        <taxon>Kitasatosporales</taxon>
        <taxon>Streptomycetaceae</taxon>
        <taxon>Actinacidiphila</taxon>
    </lineage>
</organism>
<dbReference type="InterPro" id="IPR015421">
    <property type="entry name" value="PyrdxlP-dep_Trfase_major"/>
</dbReference>
<keyword evidence="9" id="KW-0210">Decarboxylase</keyword>
<evidence type="ECO:0000256" key="2">
    <source>
        <dbReference type="ARBA" id="ARBA00009533"/>
    </source>
</evidence>
<dbReference type="InterPro" id="IPR015424">
    <property type="entry name" value="PyrdxlP-dep_Trfase"/>
</dbReference>
<protein>
    <recommendedName>
        <fullName evidence="3 9">Glutamate decarboxylase</fullName>
        <ecNumber evidence="3 9">4.1.1.15</ecNumber>
    </recommendedName>
</protein>
<dbReference type="FunFam" id="3.40.640.10:FF:000017">
    <property type="entry name" value="Glutamate decarboxylase"/>
    <property type="match status" value="1"/>
</dbReference>
<proteinExistence type="inferred from homology"/>
<dbReference type="EC" id="4.1.1.15" evidence="3 9"/>
<dbReference type="Pfam" id="PF00282">
    <property type="entry name" value="Pyridoxal_deC"/>
    <property type="match status" value="1"/>
</dbReference>
<evidence type="ECO:0000256" key="1">
    <source>
        <dbReference type="ARBA" id="ARBA00001933"/>
    </source>
</evidence>
<dbReference type="SUPFAM" id="SSF53383">
    <property type="entry name" value="PLP-dependent transferases"/>
    <property type="match status" value="1"/>
</dbReference>
<dbReference type="RefSeq" id="WP_089222552.1">
    <property type="nucleotide sequence ID" value="NZ_FZOF01000002.1"/>
</dbReference>
<keyword evidence="12" id="KW-1185">Reference proteome</keyword>
<sequence>MSLHKGAEGLPKLAVNPFYAGADPVAGMRAAPPKHRLPDGPMAPATAYQLVHDELMLDGNARLNLATFVTTWMEPEAGVLMGECLDKNMIDKDEYPRTAELERRCVSMLADLWHAPDPESAVGCSTTGSSEACMLAGMAFKRRWMKRAGDGGGRPSLARRLTGRAGDGKPGGGRPNLVMGGNVQVCWEKFCNFWEVEPRLMPMKGDRLHLDADAAVAMCDENTIGVVAVLGSTFDGSYEPVAEICAALDALQERTGLDIPVHVDGASGGMIAPFLDEDLVWDFRLPRVASINTSGHKYGLVYPGVGWALWRDLDALPEELVFRVNYLGGDMPTFALNFSRPGAQVVAQYYTFLRLGRDGFRVVQQTARDVATYLSSRIEECGDFRLITRGDQLPVFAFTTADHVTAYDVFDVSRRMRERGWLVPAYTYPADREDLAVLRIVVRNGFSEDLADLFLADLERYLPQLRAQDHPLHPPGEAPTAFHH</sequence>
<dbReference type="GO" id="GO:0005829">
    <property type="term" value="C:cytosol"/>
    <property type="evidence" value="ECO:0007669"/>
    <property type="project" value="TreeGrafter"/>
</dbReference>
<dbReference type="GO" id="GO:0030170">
    <property type="term" value="F:pyridoxal phosphate binding"/>
    <property type="evidence" value="ECO:0007669"/>
    <property type="project" value="InterPro"/>
</dbReference>
<evidence type="ECO:0000313" key="11">
    <source>
        <dbReference type="EMBL" id="SNS03548.1"/>
    </source>
</evidence>
<evidence type="ECO:0000256" key="5">
    <source>
        <dbReference type="ARBA" id="ARBA00023239"/>
    </source>
</evidence>
<gene>
    <name evidence="11" type="ORF">SAMN05216252_102420</name>
</gene>
<dbReference type="PANTHER" id="PTHR43321">
    <property type="entry name" value="GLUTAMATE DECARBOXYLASE"/>
    <property type="match status" value="1"/>
</dbReference>
<feature type="region of interest" description="Disordered" evidence="10">
    <location>
        <begin position="148"/>
        <end position="175"/>
    </location>
</feature>
<accession>A0A239B887</accession>
<evidence type="ECO:0000256" key="3">
    <source>
        <dbReference type="ARBA" id="ARBA00012421"/>
    </source>
</evidence>
<dbReference type="Gene3D" id="4.10.280.50">
    <property type="match status" value="1"/>
</dbReference>
<evidence type="ECO:0000256" key="9">
    <source>
        <dbReference type="RuleBase" id="RU361171"/>
    </source>
</evidence>
<comment type="similarity">
    <text evidence="2 8">Belongs to the group II decarboxylase family.</text>
</comment>
<evidence type="ECO:0000256" key="7">
    <source>
        <dbReference type="PIRSR" id="PIRSR602129-50"/>
    </source>
</evidence>
<dbReference type="InterPro" id="IPR002129">
    <property type="entry name" value="PyrdxlP-dep_de-COase"/>
</dbReference>
<evidence type="ECO:0000256" key="8">
    <source>
        <dbReference type="RuleBase" id="RU000382"/>
    </source>
</evidence>